<dbReference type="EMBL" id="LXQA010061534">
    <property type="protein sequence ID" value="MCI06340.1"/>
    <property type="molecule type" value="Genomic_DNA"/>
</dbReference>
<dbReference type="AlphaFoldDB" id="A0A392P4I3"/>
<reference evidence="1 2" key="1">
    <citation type="journal article" date="2018" name="Front. Plant Sci.">
        <title>Red Clover (Trifolium pratense) and Zigzag Clover (T. medium) - A Picture of Genomic Similarities and Differences.</title>
        <authorList>
            <person name="Dluhosova J."/>
            <person name="Istvanek J."/>
            <person name="Nedelnik J."/>
            <person name="Repkova J."/>
        </authorList>
    </citation>
    <scope>NUCLEOTIDE SEQUENCE [LARGE SCALE GENOMIC DNA]</scope>
    <source>
        <strain evidence="2">cv. 10/8</strain>
        <tissue evidence="1">Leaf</tissue>
    </source>
</reference>
<proteinExistence type="predicted"/>
<evidence type="ECO:0000313" key="1">
    <source>
        <dbReference type="EMBL" id="MCI06340.1"/>
    </source>
</evidence>
<feature type="non-terminal residue" evidence="1">
    <location>
        <position position="1"/>
    </location>
</feature>
<comment type="caution">
    <text evidence="1">The sequence shown here is derived from an EMBL/GenBank/DDBJ whole genome shotgun (WGS) entry which is preliminary data.</text>
</comment>
<dbReference type="InterPro" id="IPR038508">
    <property type="entry name" value="ArfGAP_dom_sf"/>
</dbReference>
<dbReference type="Gene3D" id="1.10.220.150">
    <property type="entry name" value="Arf GTPase activating protein"/>
    <property type="match status" value="1"/>
</dbReference>
<name>A0A392P4I3_9FABA</name>
<dbReference type="InterPro" id="IPR037278">
    <property type="entry name" value="ARFGAP/RecO"/>
</dbReference>
<keyword evidence="2" id="KW-1185">Reference proteome</keyword>
<protein>
    <submittedName>
        <fullName evidence="1">Putative ADP-ribosylation factor GTPase-activating protein</fullName>
    </submittedName>
</protein>
<dbReference type="SUPFAM" id="SSF57863">
    <property type="entry name" value="ArfGap/RecO-like zinc finger"/>
    <property type="match status" value="1"/>
</dbReference>
<dbReference type="Proteomes" id="UP000265520">
    <property type="component" value="Unassembled WGS sequence"/>
</dbReference>
<organism evidence="1 2">
    <name type="scientific">Trifolium medium</name>
    <dbReference type="NCBI Taxonomy" id="97028"/>
    <lineage>
        <taxon>Eukaryota</taxon>
        <taxon>Viridiplantae</taxon>
        <taxon>Streptophyta</taxon>
        <taxon>Embryophyta</taxon>
        <taxon>Tracheophyta</taxon>
        <taxon>Spermatophyta</taxon>
        <taxon>Magnoliopsida</taxon>
        <taxon>eudicotyledons</taxon>
        <taxon>Gunneridae</taxon>
        <taxon>Pentapetalae</taxon>
        <taxon>rosids</taxon>
        <taxon>fabids</taxon>
        <taxon>Fabales</taxon>
        <taxon>Fabaceae</taxon>
        <taxon>Papilionoideae</taxon>
        <taxon>50 kb inversion clade</taxon>
        <taxon>NPAAA clade</taxon>
        <taxon>Hologalegina</taxon>
        <taxon>IRL clade</taxon>
        <taxon>Trifolieae</taxon>
        <taxon>Trifolium</taxon>
    </lineage>
</organism>
<evidence type="ECO:0000313" key="2">
    <source>
        <dbReference type="Proteomes" id="UP000265520"/>
    </source>
</evidence>
<sequence length="28" mass="3181">PQERLDNLMRQAGNKFCADCGSSEPKWV</sequence>
<accession>A0A392P4I3</accession>